<dbReference type="Gene3D" id="3.30.1120.10">
    <property type="match status" value="1"/>
</dbReference>
<keyword evidence="10" id="KW-1185">Reference proteome</keyword>
<name>A0A953HNS4_9BACT</name>
<keyword evidence="7" id="KW-0812">Transmembrane</keyword>
<evidence type="ECO:0000256" key="2">
    <source>
        <dbReference type="ARBA" id="ARBA00008779"/>
    </source>
</evidence>
<dbReference type="PANTHER" id="PTHR42693:SF42">
    <property type="entry name" value="ARYLSULFATASE G"/>
    <property type="match status" value="1"/>
</dbReference>
<evidence type="ECO:0000256" key="7">
    <source>
        <dbReference type="SAM" id="Phobius"/>
    </source>
</evidence>
<dbReference type="Proteomes" id="UP000753961">
    <property type="component" value="Unassembled WGS sequence"/>
</dbReference>
<comment type="caution">
    <text evidence="9">The sequence shown here is derived from an EMBL/GenBank/DDBJ whole genome shotgun (WGS) entry which is preliminary data.</text>
</comment>
<dbReference type="InterPro" id="IPR017850">
    <property type="entry name" value="Alkaline_phosphatase_core_sf"/>
</dbReference>
<dbReference type="GO" id="GO:0046872">
    <property type="term" value="F:metal ion binding"/>
    <property type="evidence" value="ECO:0007669"/>
    <property type="project" value="UniProtKB-KW"/>
</dbReference>
<evidence type="ECO:0000313" key="10">
    <source>
        <dbReference type="Proteomes" id="UP000753961"/>
    </source>
</evidence>
<dbReference type="CDD" id="cd16144">
    <property type="entry name" value="ARS_like"/>
    <property type="match status" value="1"/>
</dbReference>
<keyword evidence="7" id="KW-1133">Transmembrane helix</keyword>
<evidence type="ECO:0000259" key="8">
    <source>
        <dbReference type="Pfam" id="PF00884"/>
    </source>
</evidence>
<dbReference type="PANTHER" id="PTHR42693">
    <property type="entry name" value="ARYLSULFATASE FAMILY MEMBER"/>
    <property type="match status" value="1"/>
</dbReference>
<comment type="similarity">
    <text evidence="2">Belongs to the sulfatase family.</text>
</comment>
<keyword evidence="5" id="KW-0378">Hydrolase</keyword>
<evidence type="ECO:0000256" key="5">
    <source>
        <dbReference type="ARBA" id="ARBA00022801"/>
    </source>
</evidence>
<evidence type="ECO:0000256" key="6">
    <source>
        <dbReference type="ARBA" id="ARBA00022837"/>
    </source>
</evidence>
<evidence type="ECO:0000256" key="1">
    <source>
        <dbReference type="ARBA" id="ARBA00001913"/>
    </source>
</evidence>
<feature type="transmembrane region" description="Helical" evidence="7">
    <location>
        <begin position="21"/>
        <end position="40"/>
    </location>
</feature>
<dbReference type="RefSeq" id="WP_222580932.1">
    <property type="nucleotide sequence ID" value="NZ_JAHVHU010000014.1"/>
</dbReference>
<dbReference type="Pfam" id="PF00884">
    <property type="entry name" value="Sulfatase"/>
    <property type="match status" value="1"/>
</dbReference>
<evidence type="ECO:0000256" key="4">
    <source>
        <dbReference type="ARBA" id="ARBA00022729"/>
    </source>
</evidence>
<sequence length="482" mass="54445">MNAIKRNRINTSYHRNRSFPGGSFTSLLPLLFVCTAFSLYSQAGAERPNFILIFTDDQGWSSTSLQMDDEQPSSRSDFYQTPNIERLARAGKRFTHGYASAAICSPSRRSLQFGQTPARQGDIRFANDYGPDSDTHLAIPGVLKSIDPTYRTAHYGKWDLRADIFPEDLGYDESDGNTGNKDGNMNSNSITKWTEYFINSNPKKIRSLTSRALNFMERQVKTDHPFYLQISHYATHVDIQATEESFDEYWKKDPGTKHGDPGMAAMTRDLDDGIGLILDKVHELGIEDNTYIIMMADNGGVELMPQTREKMIPPSEYGRMRRNYPLRGGKWTLYEGGIRVPFIVAGPGIDPGSQTSTSVVGWDILPTITDLAGLEGELPQDVDGHSFKNVLTGSAPMNEMASRPLIFHRYNDHYPHSAIIFGHYKLIKRWKKGEVELYNLFDDIGETNNIADSLPTKTKELYTMLIDYLKEVNAEILETYNP</sequence>
<dbReference type="SUPFAM" id="SSF53649">
    <property type="entry name" value="Alkaline phosphatase-like"/>
    <property type="match status" value="1"/>
</dbReference>
<proteinExistence type="inferred from homology"/>
<organism evidence="9 10">
    <name type="scientific">Membranihabitans marinus</name>
    <dbReference type="NCBI Taxonomy" id="1227546"/>
    <lineage>
        <taxon>Bacteria</taxon>
        <taxon>Pseudomonadati</taxon>
        <taxon>Bacteroidota</taxon>
        <taxon>Saprospiria</taxon>
        <taxon>Saprospirales</taxon>
        <taxon>Saprospiraceae</taxon>
        <taxon>Membranihabitans</taxon>
    </lineage>
</organism>
<gene>
    <name evidence="9" type="ORF">KUV50_14685</name>
</gene>
<evidence type="ECO:0000313" key="9">
    <source>
        <dbReference type="EMBL" id="MBY5959394.1"/>
    </source>
</evidence>
<dbReference type="GO" id="GO:0004065">
    <property type="term" value="F:arylsulfatase activity"/>
    <property type="evidence" value="ECO:0007669"/>
    <property type="project" value="TreeGrafter"/>
</dbReference>
<dbReference type="EMBL" id="JAHVHU010000014">
    <property type="protein sequence ID" value="MBY5959394.1"/>
    <property type="molecule type" value="Genomic_DNA"/>
</dbReference>
<evidence type="ECO:0000256" key="3">
    <source>
        <dbReference type="ARBA" id="ARBA00022723"/>
    </source>
</evidence>
<dbReference type="AlphaFoldDB" id="A0A953HNS4"/>
<keyword evidence="6" id="KW-0106">Calcium</keyword>
<feature type="domain" description="Sulfatase N-terminal" evidence="8">
    <location>
        <begin position="48"/>
        <end position="373"/>
    </location>
</feature>
<accession>A0A953HNS4</accession>
<dbReference type="Gene3D" id="3.40.720.10">
    <property type="entry name" value="Alkaline Phosphatase, subunit A"/>
    <property type="match status" value="1"/>
</dbReference>
<protein>
    <submittedName>
        <fullName evidence="9">Sulfatase</fullName>
    </submittedName>
</protein>
<dbReference type="InterPro" id="IPR000917">
    <property type="entry name" value="Sulfatase_N"/>
</dbReference>
<dbReference type="InterPro" id="IPR050738">
    <property type="entry name" value="Sulfatase"/>
</dbReference>
<keyword evidence="3" id="KW-0479">Metal-binding</keyword>
<keyword evidence="7" id="KW-0472">Membrane</keyword>
<reference evidence="9" key="1">
    <citation type="submission" date="2021-06" db="EMBL/GenBank/DDBJ databases">
        <title>44 bacteria genomes isolated from Dapeng, Shenzhen.</title>
        <authorList>
            <person name="Zheng W."/>
            <person name="Yu S."/>
            <person name="Huang Y."/>
        </authorList>
    </citation>
    <scope>NUCLEOTIDE SEQUENCE</scope>
    <source>
        <strain evidence="9">DP5N28-2</strain>
    </source>
</reference>
<comment type="cofactor">
    <cofactor evidence="1">
        <name>Ca(2+)</name>
        <dbReference type="ChEBI" id="CHEBI:29108"/>
    </cofactor>
</comment>
<keyword evidence="4" id="KW-0732">Signal</keyword>